<proteinExistence type="predicted"/>
<evidence type="ECO:0008006" key="2">
    <source>
        <dbReference type="Google" id="ProtNLM"/>
    </source>
</evidence>
<dbReference type="PANTHER" id="PTHR40202:SF1">
    <property type="entry name" value="HD DOMAIN-CONTAINING PROTEIN"/>
    <property type="match status" value="1"/>
</dbReference>
<dbReference type="Gene3D" id="1.10.3210.10">
    <property type="entry name" value="Hypothetical protein af1432"/>
    <property type="match status" value="1"/>
</dbReference>
<dbReference type="EMBL" id="JNSL01000111">
    <property type="protein sequence ID" value="KGA15506.1"/>
    <property type="molecule type" value="Genomic_DNA"/>
</dbReference>
<reference evidence="1" key="1">
    <citation type="submission" date="2014-06" db="EMBL/GenBank/DDBJ databases">
        <title>Key roles for freshwater Actinobacteria revealed by deep metagenomic sequencing.</title>
        <authorList>
            <person name="Ghai R."/>
            <person name="Mizuno C.M."/>
            <person name="Picazo A."/>
            <person name="Camacho A."/>
            <person name="Rodriguez-Valera F."/>
        </authorList>
    </citation>
    <scope>NUCLEOTIDE SEQUENCE</scope>
</reference>
<accession>A0A094QLY6</accession>
<dbReference type="AlphaFoldDB" id="A0A094QLY6"/>
<gene>
    <name evidence="1" type="ORF">GM51_14715</name>
</gene>
<evidence type="ECO:0000313" key="1">
    <source>
        <dbReference type="EMBL" id="KGA15506.1"/>
    </source>
</evidence>
<comment type="caution">
    <text evidence="1">The sequence shown here is derived from an EMBL/GenBank/DDBJ whole genome shotgun (WGS) entry which is preliminary data.</text>
</comment>
<dbReference type="CDD" id="cd00077">
    <property type="entry name" value="HDc"/>
    <property type="match status" value="1"/>
</dbReference>
<protein>
    <recommendedName>
        <fullName evidence="2">HD domain-containing protein</fullName>
    </recommendedName>
</protein>
<dbReference type="InterPro" id="IPR003607">
    <property type="entry name" value="HD/PDEase_dom"/>
</dbReference>
<dbReference type="InterPro" id="IPR052567">
    <property type="entry name" value="OP_Dioxygenase"/>
</dbReference>
<sequence length="186" mass="20475">MINDTINDIINIYAKWGTQKYDEIISQLEHAEQCAALAQQSGATDELIVASLLHDIGHLLELESKSGNVNIDIDDKHESTGTKFLAKSFRSGVTAPIALHVAAKRYLCAVEPAYFGTLSEGSVKSLELQGGPMTDEEARRFEGLVGFEDAVSLRRWDEQGKIIDFEVAPFSTYVPMMHSVLNDLSS</sequence>
<dbReference type="PANTHER" id="PTHR40202">
    <property type="match status" value="1"/>
</dbReference>
<organism evidence="1">
    <name type="scientific">freshwater metagenome</name>
    <dbReference type="NCBI Taxonomy" id="449393"/>
    <lineage>
        <taxon>unclassified sequences</taxon>
        <taxon>metagenomes</taxon>
        <taxon>ecological metagenomes</taxon>
    </lineage>
</organism>
<dbReference type="SUPFAM" id="SSF109604">
    <property type="entry name" value="HD-domain/PDEase-like"/>
    <property type="match status" value="1"/>
</dbReference>
<name>A0A094QLY6_9ZZZZ</name>